<proteinExistence type="predicted"/>
<gene>
    <name evidence="2" type="ORF">HF394_05460</name>
</gene>
<sequence>MRSEMNQLIEDERNVHVLYAFNGTENYINQILTYIEDGIAANDHILLVENERVSRVLQKELSTRFSAQQLELVHYVNSFQFYWSSGSYHPPAIQEYFTKMIQPYVENNQAFRSWAHVEWESVKEPLHLIEDFEKIVDEAVNAYSFPLICAYEKKQMPEHLQTILMETHPYVLMEDRFAVSEQYRRVDAVK</sequence>
<name>A0A7H8Q830_9BACL</name>
<dbReference type="InterPro" id="IPR025847">
    <property type="entry name" value="MEDS_domain"/>
</dbReference>
<protein>
    <recommendedName>
        <fullName evidence="1">MEDS domain-containing protein</fullName>
    </recommendedName>
</protein>
<dbReference type="RefSeq" id="WP_176294205.1">
    <property type="nucleotide sequence ID" value="NZ_CP051177.1"/>
</dbReference>
<dbReference type="AlphaFoldDB" id="A0A7H8Q830"/>
<reference evidence="2 3" key="1">
    <citation type="submission" date="2020-04" db="EMBL/GenBank/DDBJ databases">
        <authorList>
            <person name="Pajer P."/>
            <person name="Broz P."/>
        </authorList>
    </citation>
    <scope>NUCLEOTIDE SEQUENCE [LARGE SCALE GENOMIC DNA]</scope>
    <source>
        <strain evidence="3">NRL-ATB46093</strain>
    </source>
</reference>
<evidence type="ECO:0000313" key="3">
    <source>
        <dbReference type="Proteomes" id="UP000509222"/>
    </source>
</evidence>
<keyword evidence="3" id="KW-1185">Reference proteome</keyword>
<reference evidence="3" key="2">
    <citation type="submission" date="2020-06" db="EMBL/GenBank/DDBJ databases">
        <title>Isolation of Planomicrobium glaciei.</title>
        <authorList>
            <person name="Malisova L."/>
            <person name="Safrankova R."/>
            <person name="Jakubu V."/>
            <person name="Spanelova P."/>
        </authorList>
    </citation>
    <scope>NUCLEOTIDE SEQUENCE [LARGE SCALE GENOMIC DNA]</scope>
    <source>
        <strain evidence="3">NRL-ATB46093</strain>
    </source>
</reference>
<feature type="domain" description="MEDS" evidence="1">
    <location>
        <begin position="16"/>
        <end position="169"/>
    </location>
</feature>
<dbReference type="Pfam" id="PF14417">
    <property type="entry name" value="MEDS"/>
    <property type="match status" value="1"/>
</dbReference>
<organism evidence="2 3">
    <name type="scientific">Planococcus glaciei</name>
    <dbReference type="NCBI Taxonomy" id="459472"/>
    <lineage>
        <taxon>Bacteria</taxon>
        <taxon>Bacillati</taxon>
        <taxon>Bacillota</taxon>
        <taxon>Bacilli</taxon>
        <taxon>Bacillales</taxon>
        <taxon>Caryophanaceae</taxon>
        <taxon>Planococcus</taxon>
    </lineage>
</organism>
<dbReference type="EMBL" id="CP051177">
    <property type="protein sequence ID" value="QKX50077.1"/>
    <property type="molecule type" value="Genomic_DNA"/>
</dbReference>
<evidence type="ECO:0000259" key="1">
    <source>
        <dbReference type="Pfam" id="PF14417"/>
    </source>
</evidence>
<accession>A0A7H8Q830</accession>
<dbReference type="Proteomes" id="UP000509222">
    <property type="component" value="Chromosome"/>
</dbReference>
<evidence type="ECO:0000313" key="2">
    <source>
        <dbReference type="EMBL" id="QKX50077.1"/>
    </source>
</evidence>